<dbReference type="PANTHER" id="PTHR44846">
    <property type="entry name" value="MANNOSYL-D-GLYCERATE TRANSPORT/METABOLISM SYSTEM REPRESSOR MNGR-RELATED"/>
    <property type="match status" value="1"/>
</dbReference>
<dbReference type="Gene3D" id="3.40.1410.10">
    <property type="entry name" value="Chorismate lyase-like"/>
    <property type="match status" value="1"/>
</dbReference>
<dbReference type="InterPro" id="IPR028978">
    <property type="entry name" value="Chorismate_lyase_/UTRA_dom_sf"/>
</dbReference>
<dbReference type="InterPro" id="IPR000524">
    <property type="entry name" value="Tscrpt_reg_HTH_GntR"/>
</dbReference>
<dbReference type="PANTHER" id="PTHR44846:SF17">
    <property type="entry name" value="GNTR-FAMILY TRANSCRIPTIONAL REGULATOR"/>
    <property type="match status" value="1"/>
</dbReference>
<feature type="region of interest" description="Disordered" evidence="4">
    <location>
        <begin position="1"/>
        <end position="26"/>
    </location>
</feature>
<dbReference type="CDD" id="cd07377">
    <property type="entry name" value="WHTH_GntR"/>
    <property type="match status" value="1"/>
</dbReference>
<dbReference type="SMART" id="SM00866">
    <property type="entry name" value="UTRA"/>
    <property type="match status" value="1"/>
</dbReference>
<protein>
    <submittedName>
        <fullName evidence="6">GntR family transcriptional regulator</fullName>
    </submittedName>
</protein>
<dbReference type="Gene3D" id="1.10.10.10">
    <property type="entry name" value="Winged helix-like DNA-binding domain superfamily/Winged helix DNA-binding domain"/>
    <property type="match status" value="1"/>
</dbReference>
<feature type="compositionally biased region" description="Pro residues" evidence="4">
    <location>
        <begin position="1"/>
        <end position="12"/>
    </location>
</feature>
<keyword evidence="3" id="KW-0804">Transcription</keyword>
<dbReference type="SUPFAM" id="SSF64288">
    <property type="entry name" value="Chorismate lyase-like"/>
    <property type="match status" value="1"/>
</dbReference>
<evidence type="ECO:0000259" key="5">
    <source>
        <dbReference type="PROSITE" id="PS50949"/>
    </source>
</evidence>
<evidence type="ECO:0000256" key="3">
    <source>
        <dbReference type="ARBA" id="ARBA00023163"/>
    </source>
</evidence>
<dbReference type="GO" id="GO:0003700">
    <property type="term" value="F:DNA-binding transcription factor activity"/>
    <property type="evidence" value="ECO:0007669"/>
    <property type="project" value="InterPro"/>
</dbReference>
<dbReference type="InterPro" id="IPR011663">
    <property type="entry name" value="UTRA"/>
</dbReference>
<dbReference type="SMART" id="SM00345">
    <property type="entry name" value="HTH_GNTR"/>
    <property type="match status" value="1"/>
</dbReference>
<evidence type="ECO:0000256" key="4">
    <source>
        <dbReference type="SAM" id="MobiDB-lite"/>
    </source>
</evidence>
<evidence type="ECO:0000256" key="2">
    <source>
        <dbReference type="ARBA" id="ARBA00023125"/>
    </source>
</evidence>
<dbReference type="InterPro" id="IPR036388">
    <property type="entry name" value="WH-like_DNA-bd_sf"/>
</dbReference>
<dbReference type="GO" id="GO:0003677">
    <property type="term" value="F:DNA binding"/>
    <property type="evidence" value="ECO:0007669"/>
    <property type="project" value="UniProtKB-KW"/>
</dbReference>
<dbReference type="GO" id="GO:0045892">
    <property type="term" value="P:negative regulation of DNA-templated transcription"/>
    <property type="evidence" value="ECO:0007669"/>
    <property type="project" value="TreeGrafter"/>
</dbReference>
<reference evidence="6 7" key="1">
    <citation type="submission" date="2020-01" db="EMBL/GenBank/DDBJ databases">
        <title>Genome sequencing of strain KACC 21265.</title>
        <authorList>
            <person name="Heo J."/>
            <person name="Kim S.-J."/>
            <person name="Kim J.-S."/>
            <person name="Hong S.-B."/>
            <person name="Kwon S.-W."/>
        </authorList>
    </citation>
    <scope>NUCLEOTIDE SEQUENCE [LARGE SCALE GENOMIC DNA]</scope>
    <source>
        <strain evidence="6 7">KACC 21265</strain>
    </source>
</reference>
<sequence length="270" mass="30337">MPRPAPSTPPAPARKTPRARAPAQLTRSVGEPLWRQLVQSLRADILRGVYRVGTQLPTEDELAGKFAVSRHTVREALRQLRVDGLVSSRQGSGTTVMPPPPATHFNVHRVASIDELIAYATESRYVVERSELIDGRDPALELPAPGPWLQLQGFRYHQDQDPAQGDQPICWTEVFVAREYAGVERLMNRQRGPIWQLIEDMFGERLVEVEQTLRVCPVPAHVHAGLQLEAGASVVEVRRVYRTSRGQVAEVSVNLYPAEKFRFTMKLQRA</sequence>
<dbReference type="Proteomes" id="UP000464787">
    <property type="component" value="Chromosome"/>
</dbReference>
<dbReference type="PRINTS" id="PR00035">
    <property type="entry name" value="HTHGNTR"/>
</dbReference>
<dbReference type="Pfam" id="PF07702">
    <property type="entry name" value="UTRA"/>
    <property type="match status" value="1"/>
</dbReference>
<keyword evidence="2" id="KW-0238">DNA-binding</keyword>
<name>A0A857J1L1_9BURK</name>
<gene>
    <name evidence="6" type="ORF">GT347_05435</name>
</gene>
<dbReference type="SUPFAM" id="SSF46785">
    <property type="entry name" value="Winged helix' DNA-binding domain"/>
    <property type="match status" value="1"/>
</dbReference>
<dbReference type="KEGG" id="xyk:GT347_05435"/>
<evidence type="ECO:0000313" key="6">
    <source>
        <dbReference type="EMBL" id="QHI97477.1"/>
    </source>
</evidence>
<evidence type="ECO:0000313" key="7">
    <source>
        <dbReference type="Proteomes" id="UP000464787"/>
    </source>
</evidence>
<evidence type="ECO:0000256" key="1">
    <source>
        <dbReference type="ARBA" id="ARBA00023015"/>
    </source>
</evidence>
<keyword evidence="1" id="KW-0805">Transcription regulation</keyword>
<organism evidence="6 7">
    <name type="scientific">Xylophilus rhododendri</name>
    <dbReference type="NCBI Taxonomy" id="2697032"/>
    <lineage>
        <taxon>Bacteria</taxon>
        <taxon>Pseudomonadati</taxon>
        <taxon>Pseudomonadota</taxon>
        <taxon>Betaproteobacteria</taxon>
        <taxon>Burkholderiales</taxon>
        <taxon>Xylophilus</taxon>
    </lineage>
</organism>
<dbReference type="Pfam" id="PF00392">
    <property type="entry name" value="GntR"/>
    <property type="match status" value="1"/>
</dbReference>
<dbReference type="InterPro" id="IPR036390">
    <property type="entry name" value="WH_DNA-bd_sf"/>
</dbReference>
<accession>A0A857J1L1</accession>
<feature type="domain" description="HTH gntR-type" evidence="5">
    <location>
        <begin position="31"/>
        <end position="99"/>
    </location>
</feature>
<dbReference type="RefSeq" id="WP_160550995.1">
    <property type="nucleotide sequence ID" value="NZ_CP047650.1"/>
</dbReference>
<keyword evidence="7" id="KW-1185">Reference proteome</keyword>
<proteinExistence type="predicted"/>
<dbReference type="InterPro" id="IPR050679">
    <property type="entry name" value="Bact_HTH_transcr_reg"/>
</dbReference>
<dbReference type="AlphaFoldDB" id="A0A857J1L1"/>
<dbReference type="EMBL" id="CP047650">
    <property type="protein sequence ID" value="QHI97477.1"/>
    <property type="molecule type" value="Genomic_DNA"/>
</dbReference>
<dbReference type="PROSITE" id="PS50949">
    <property type="entry name" value="HTH_GNTR"/>
    <property type="match status" value="1"/>
</dbReference>